<comment type="caution">
    <text evidence="1">The sequence shown here is derived from an EMBL/GenBank/DDBJ whole genome shotgun (WGS) entry which is preliminary data.</text>
</comment>
<reference evidence="1" key="1">
    <citation type="submission" date="2013-04" db="EMBL/GenBank/DDBJ databases">
        <authorList>
            <person name="Harkins D.M."/>
            <person name="Durkin A.S."/>
            <person name="Selengut J.D."/>
            <person name="Sanka R."/>
            <person name="DePew J."/>
            <person name="Purushe J."/>
            <person name="Ahmed A."/>
            <person name="van der Linden H."/>
            <person name="Goris M.G.A."/>
            <person name="Hartskeerl R.A."/>
            <person name="Vinetz J.M."/>
            <person name="Sutton G.G."/>
            <person name="Nelson W.C."/>
            <person name="Fouts D.E."/>
        </authorList>
    </citation>
    <scope>NUCLEOTIDE SEQUENCE [LARGE SCALE GENOMIC DNA]</scope>
    <source>
        <strain evidence="1">BUT 6</strain>
    </source>
</reference>
<gene>
    <name evidence="1" type="ORF">LEP1GSC058_1489</name>
</gene>
<dbReference type="EMBL" id="AKWZ02000005">
    <property type="protein sequence ID" value="EPG75023.1"/>
    <property type="molecule type" value="Genomic_DNA"/>
</dbReference>
<keyword evidence="2" id="KW-1185">Reference proteome</keyword>
<organism evidence="1 2">
    <name type="scientific">Leptospira fainei serovar Hurstbridge str. BUT 6</name>
    <dbReference type="NCBI Taxonomy" id="1193011"/>
    <lineage>
        <taxon>Bacteria</taxon>
        <taxon>Pseudomonadati</taxon>
        <taxon>Spirochaetota</taxon>
        <taxon>Spirochaetia</taxon>
        <taxon>Leptospirales</taxon>
        <taxon>Leptospiraceae</taxon>
        <taxon>Leptospira</taxon>
    </lineage>
</organism>
<evidence type="ECO:0000313" key="2">
    <source>
        <dbReference type="Proteomes" id="UP000014540"/>
    </source>
</evidence>
<protein>
    <submittedName>
        <fullName evidence="1">Uncharacterized protein</fullName>
    </submittedName>
</protein>
<accession>S3V0R7</accession>
<sequence length="314" mass="35548">MGRTSPNFRLGTALRVAAYPRLAFGTFRFVTRLAKASLVPSPCGLAKRRQASAVICHAAPLIIAPAVRGRLEFAIGKELMNVFVSRPNWIPKDYSVGLENFLRFLESQSLKCRTIGTTDFPAKSPLDEVIRVMKECKGAIILGYPQIILSKGKVKSKNVSELKFATEWNHIEASLAYSLDLPILVLHDLNVSRGIFDRGTLNRFIYELDLKEKDWIFKEEIVGAFSTWKKELDNRPNSINDSKHHRLSDFIEESGILFRVKNGKIERNAYCPECKLPMTVFPPGSNEILFCSKCGFQAPFRPKEIEEVIDRIKL</sequence>
<name>S3V0R7_9LEPT</name>
<dbReference type="Proteomes" id="UP000014540">
    <property type="component" value="Unassembled WGS sequence"/>
</dbReference>
<evidence type="ECO:0000313" key="1">
    <source>
        <dbReference type="EMBL" id="EPG75023.1"/>
    </source>
</evidence>
<proteinExistence type="predicted"/>
<dbReference type="AlphaFoldDB" id="S3V0R7"/>
<dbReference type="STRING" id="1193011.LEP1GSC058_1489"/>